<dbReference type="OMA" id="SVKIPWF"/>
<feature type="compositionally biased region" description="Basic and acidic residues" evidence="8">
    <location>
        <begin position="1031"/>
        <end position="1042"/>
    </location>
</feature>
<dbReference type="Gene3D" id="3.40.50.300">
    <property type="entry name" value="P-loop containing nucleotide triphosphate hydrolases"/>
    <property type="match status" value="1"/>
</dbReference>
<dbReference type="OrthoDB" id="1924787at2759"/>
<evidence type="ECO:0000256" key="8">
    <source>
        <dbReference type="SAM" id="MobiDB-lite"/>
    </source>
</evidence>
<keyword evidence="7" id="KW-0175">Coiled coil</keyword>
<evidence type="ECO:0000259" key="10">
    <source>
        <dbReference type="SMART" id="SM00534"/>
    </source>
</evidence>
<proteinExistence type="predicted"/>
<sequence>MLEWDRICSTVATFASTSSGQQLAGVLLLPDTQEGSEALLGETAAALTLDASASGDCLDFGRIGTKAADYGLYKARKGVPMSGRELRLTAAVLSASDRLLRGVTSAIRLEERDLALRRAPSGWGDFSEPPPPPAPSLQPLMILVQAIMPHPEIVKAIDNVVDEMGEIKDSASAELRKARQQVQSAEERLKELLGGFSDRGGKVVVQNDRMCLAINSAFRETVPGLLIGSGGDGSLFVEPPAAVALNNKLAEARRAATAAEDAVRKAITERLTPWLDDITAAMGILVKVDVIAARARCARWLKAAKPTFVKIVEEKKEVVREKVKRPEENKYASLADKTPEEETVSEDEEAAVSTAGWGVTESDTGSSDDESASDEDESPEGDPPKKRIFSESPEFLVRLEKARHPLLVLQHQDALKKAKQKVKSRAAALKRAKQRGMFGVGRAVSLESLEASLRSAEQEESELAASPPIPIDVLIRSETRVVAITGPNTGGKTAAIKTLGLAALMAKAGLFVPASEPVLLPWFDSVLCDIGDDQSLVQSLSTFSGHLRRIKRIKAESTARSLVLLDEVGGGTDPTEGAALGMALLQSFAEQRPGGSLLTLATTHHGELKTLKYSDPRFENACVEFDEARLAPTFRLLWGIPGRSNALNIAERLGLDGRIISEARNLHGEANLEASEAILDLERQRKAYAEAVDESERLLKEARRMQRQLLAVDRRLKQHQGPLLLKQATEVEAAAQQAREQVTHLQNVLRGHVAARERRRREERERRALDEAMRLEEERMREERMREAAMSGNVFGALAGLKVGTEDGGVRRRDEGGRAENGRAEREEKKERKGVGASAEEGRATSGAKAGPSGNPFGALRDKLEEKKSREGMGQAKPGSELEGLEARKYGEAESSDDEELDRYVEELVSAYKDDGDVTGGEGRPFGLGLGGNSAGQPASLATAQVIRTGRGVKRLGARMKKRPNEVVVPPAASLKRQPETPSIEEKGAPPATDSVGVESGMEEKSKTSGANGNSTNGFVEERQPAPAPKESSKATARKEKGLSGWKGQLAQLKDLQRR</sequence>
<feature type="coiled-coil region" evidence="7">
    <location>
        <begin position="242"/>
        <end position="269"/>
    </location>
</feature>
<evidence type="ECO:0000256" key="5">
    <source>
        <dbReference type="ARBA" id="ARBA00022884"/>
    </source>
</evidence>
<feature type="region of interest" description="Disordered" evidence="8">
    <location>
        <begin position="806"/>
        <end position="901"/>
    </location>
</feature>
<feature type="coiled-coil region" evidence="7">
    <location>
        <begin position="678"/>
        <end position="785"/>
    </location>
</feature>
<reference evidence="11 12" key="1">
    <citation type="journal article" date="2014" name="Nat. Commun.">
        <title>Klebsormidium flaccidum genome reveals primary factors for plant terrestrial adaptation.</title>
        <authorList>
            <person name="Hori K."/>
            <person name="Maruyama F."/>
            <person name="Fujisawa T."/>
            <person name="Togashi T."/>
            <person name="Yamamoto N."/>
            <person name="Seo M."/>
            <person name="Sato S."/>
            <person name="Yamada T."/>
            <person name="Mori H."/>
            <person name="Tajima N."/>
            <person name="Moriyama T."/>
            <person name="Ikeuchi M."/>
            <person name="Watanabe M."/>
            <person name="Wada H."/>
            <person name="Kobayashi K."/>
            <person name="Saito M."/>
            <person name="Masuda T."/>
            <person name="Sasaki-Sekimoto Y."/>
            <person name="Mashiguchi K."/>
            <person name="Awai K."/>
            <person name="Shimojima M."/>
            <person name="Masuda S."/>
            <person name="Iwai M."/>
            <person name="Nobusawa T."/>
            <person name="Narise T."/>
            <person name="Kondo S."/>
            <person name="Saito H."/>
            <person name="Sato R."/>
            <person name="Murakawa M."/>
            <person name="Ihara Y."/>
            <person name="Oshima-Yamada Y."/>
            <person name="Ohtaka K."/>
            <person name="Satoh M."/>
            <person name="Sonobe K."/>
            <person name="Ishii M."/>
            <person name="Ohtani R."/>
            <person name="Kanamori-Sato M."/>
            <person name="Honoki R."/>
            <person name="Miyazaki D."/>
            <person name="Mochizuki H."/>
            <person name="Umetsu J."/>
            <person name="Higashi K."/>
            <person name="Shibata D."/>
            <person name="Kamiya Y."/>
            <person name="Sato N."/>
            <person name="Nakamura Y."/>
            <person name="Tabata S."/>
            <person name="Ida S."/>
            <person name="Kurokawa K."/>
            <person name="Ohta H."/>
        </authorList>
    </citation>
    <scope>NUCLEOTIDE SEQUENCE [LARGE SCALE GENOMIC DNA]</scope>
    <source>
        <strain evidence="11 12">NIES-2285</strain>
    </source>
</reference>
<dbReference type="InterPro" id="IPR000432">
    <property type="entry name" value="DNA_mismatch_repair_MutS_C"/>
</dbReference>
<dbReference type="AlphaFoldDB" id="A0A1Y1I171"/>
<feature type="coiled-coil region" evidence="7">
    <location>
        <begin position="161"/>
        <end position="195"/>
    </location>
</feature>
<feature type="domain" description="DNA mismatch repair proteins mutS family" evidence="10">
    <location>
        <begin position="479"/>
        <end position="668"/>
    </location>
</feature>
<dbReference type="Proteomes" id="UP000054558">
    <property type="component" value="Unassembled WGS sequence"/>
</dbReference>
<dbReference type="SMART" id="SM00534">
    <property type="entry name" value="MUTSac"/>
    <property type="match status" value="1"/>
</dbReference>
<dbReference type="EMBL" id="DF237107">
    <property type="protein sequence ID" value="GAQ83702.1"/>
    <property type="molecule type" value="Genomic_DNA"/>
</dbReference>
<evidence type="ECO:0000313" key="11">
    <source>
        <dbReference type="EMBL" id="GAQ83702.1"/>
    </source>
</evidence>
<gene>
    <name evidence="11" type="ORF">KFL_001580160</name>
</gene>
<evidence type="ECO:0000256" key="1">
    <source>
        <dbReference type="ARBA" id="ARBA00022730"/>
    </source>
</evidence>
<organism evidence="11 12">
    <name type="scientific">Klebsormidium nitens</name>
    <name type="common">Green alga</name>
    <name type="synonym">Ulothrix nitens</name>
    <dbReference type="NCBI Taxonomy" id="105231"/>
    <lineage>
        <taxon>Eukaryota</taxon>
        <taxon>Viridiplantae</taxon>
        <taxon>Streptophyta</taxon>
        <taxon>Klebsormidiophyceae</taxon>
        <taxon>Klebsormidiales</taxon>
        <taxon>Klebsormidiaceae</taxon>
        <taxon>Klebsormidium</taxon>
    </lineage>
</organism>
<dbReference type="PROSITE" id="PS50096">
    <property type="entry name" value="IQ"/>
    <property type="match status" value="1"/>
</dbReference>
<feature type="region of interest" description="Disordered" evidence="8">
    <location>
        <begin position="955"/>
        <end position="1059"/>
    </location>
</feature>
<feature type="region of interest" description="Disordered" evidence="8">
    <location>
        <begin position="323"/>
        <end position="390"/>
    </location>
</feature>
<dbReference type="FunFam" id="3.40.50.300:FF:000830">
    <property type="entry name" value="Endonuclease MutS2"/>
    <property type="match status" value="1"/>
</dbReference>
<dbReference type="GO" id="GO:0019843">
    <property type="term" value="F:rRNA binding"/>
    <property type="evidence" value="ECO:0007669"/>
    <property type="project" value="UniProtKB-KW"/>
</dbReference>
<evidence type="ECO:0000256" key="6">
    <source>
        <dbReference type="ARBA" id="ARBA00023125"/>
    </source>
</evidence>
<evidence type="ECO:0000313" key="12">
    <source>
        <dbReference type="Proteomes" id="UP000054558"/>
    </source>
</evidence>
<protein>
    <submittedName>
        <fullName evidence="11">Putative Muts homolog</fullName>
    </submittedName>
</protein>
<accession>A0A1Y1I171</accession>
<feature type="compositionally biased region" description="Basic and acidic residues" evidence="8">
    <location>
        <begin position="806"/>
        <end position="834"/>
    </location>
</feature>
<keyword evidence="6" id="KW-0238">DNA-binding</keyword>
<keyword evidence="12" id="KW-1185">Reference proteome</keyword>
<dbReference type="Pfam" id="PF00488">
    <property type="entry name" value="MutS_V"/>
    <property type="match status" value="1"/>
</dbReference>
<evidence type="ECO:0000259" key="9">
    <source>
        <dbReference type="SMART" id="SM00533"/>
    </source>
</evidence>
<keyword evidence="1" id="KW-0699">rRNA-binding</keyword>
<keyword evidence="4" id="KW-0067">ATP-binding</keyword>
<dbReference type="SUPFAM" id="SSF48334">
    <property type="entry name" value="DNA repair protein MutS, domain III"/>
    <property type="match status" value="1"/>
</dbReference>
<evidence type="ECO:0000256" key="2">
    <source>
        <dbReference type="ARBA" id="ARBA00022741"/>
    </source>
</evidence>
<dbReference type="InterPro" id="IPR027417">
    <property type="entry name" value="P-loop_NTPase"/>
</dbReference>
<feature type="region of interest" description="Disordered" evidence="8">
    <location>
        <begin position="914"/>
        <end position="937"/>
    </location>
</feature>
<dbReference type="GO" id="GO:0005524">
    <property type="term" value="F:ATP binding"/>
    <property type="evidence" value="ECO:0007669"/>
    <property type="project" value="UniProtKB-KW"/>
</dbReference>
<keyword evidence="2" id="KW-0547">Nucleotide-binding</keyword>
<evidence type="ECO:0000256" key="4">
    <source>
        <dbReference type="ARBA" id="ARBA00022840"/>
    </source>
</evidence>
<evidence type="ECO:0000256" key="3">
    <source>
        <dbReference type="ARBA" id="ARBA00022801"/>
    </source>
</evidence>
<feature type="domain" description="DNA mismatch repair protein MutS core" evidence="9">
    <location>
        <begin position="2"/>
        <end position="410"/>
    </location>
</feature>
<feature type="compositionally biased region" description="Acidic residues" evidence="8">
    <location>
        <begin position="339"/>
        <end position="350"/>
    </location>
</feature>
<dbReference type="GO" id="GO:0003690">
    <property type="term" value="F:double-stranded DNA binding"/>
    <property type="evidence" value="ECO:0000318"/>
    <property type="project" value="GO_Central"/>
</dbReference>
<feature type="coiled-coil region" evidence="7">
    <location>
        <begin position="412"/>
        <end position="466"/>
    </location>
</feature>
<dbReference type="SUPFAM" id="SSF52540">
    <property type="entry name" value="P-loop containing nucleoside triphosphate hydrolases"/>
    <property type="match status" value="1"/>
</dbReference>
<name>A0A1Y1I171_KLENI</name>
<dbReference type="PANTHER" id="PTHR48466:SF2">
    <property type="entry name" value="OS10G0509000 PROTEIN"/>
    <property type="match status" value="1"/>
</dbReference>
<dbReference type="GO" id="GO:0030983">
    <property type="term" value="F:mismatched DNA binding"/>
    <property type="evidence" value="ECO:0007669"/>
    <property type="project" value="InterPro"/>
</dbReference>
<dbReference type="GO" id="GO:0140664">
    <property type="term" value="F:ATP-dependent DNA damage sensor activity"/>
    <property type="evidence" value="ECO:0007669"/>
    <property type="project" value="InterPro"/>
</dbReference>
<dbReference type="GO" id="GO:0016787">
    <property type="term" value="F:hydrolase activity"/>
    <property type="evidence" value="ECO:0007669"/>
    <property type="project" value="UniProtKB-KW"/>
</dbReference>
<feature type="compositionally biased region" description="Gly residues" evidence="8">
    <location>
        <begin position="918"/>
        <end position="934"/>
    </location>
</feature>
<keyword evidence="3" id="KW-0378">Hydrolase</keyword>
<evidence type="ECO:0000256" key="7">
    <source>
        <dbReference type="SAM" id="Coils"/>
    </source>
</evidence>
<feature type="compositionally biased region" description="Polar residues" evidence="8">
    <location>
        <begin position="1008"/>
        <end position="1018"/>
    </location>
</feature>
<dbReference type="InterPro" id="IPR036187">
    <property type="entry name" value="DNA_mismatch_repair_MutS_sf"/>
</dbReference>
<dbReference type="InterPro" id="IPR007696">
    <property type="entry name" value="DNA_mismatch_repair_MutS_core"/>
</dbReference>
<dbReference type="InterPro" id="IPR045076">
    <property type="entry name" value="MutS"/>
</dbReference>
<dbReference type="PANTHER" id="PTHR48466">
    <property type="entry name" value="OS10G0509000 PROTEIN-RELATED"/>
    <property type="match status" value="1"/>
</dbReference>
<dbReference type="GO" id="GO:0006298">
    <property type="term" value="P:mismatch repair"/>
    <property type="evidence" value="ECO:0007669"/>
    <property type="project" value="InterPro"/>
</dbReference>
<feature type="compositionally biased region" description="Acidic residues" evidence="8">
    <location>
        <begin position="366"/>
        <end position="380"/>
    </location>
</feature>
<dbReference type="SMART" id="SM00533">
    <property type="entry name" value="MUTSd"/>
    <property type="match status" value="1"/>
</dbReference>
<feature type="compositionally biased region" description="Basic and acidic residues" evidence="8">
    <location>
        <begin position="860"/>
        <end position="871"/>
    </location>
</feature>
<keyword evidence="5" id="KW-0694">RNA-binding</keyword>
<dbReference type="STRING" id="105231.A0A1Y1I171"/>